<dbReference type="InterPro" id="IPR036390">
    <property type="entry name" value="WH_DNA-bd_sf"/>
</dbReference>
<sequence length="185" mass="20154">MRHDRTGRSNAHGVVYVIGSAADRRVKIGSAGNARNRLVELQSGNPNPLRILATIEGGRLLEGLIHEHLKRFRGIGEWFDFGEANPIHMVTDAVQALRDEGLFPSAEGLEELRESQKRSPSTPTVKEKILAALEASGAPMTVNEVAAETGVSVPHLAVKLSQLKSARLVSNSKRQWSLVVHEKGE</sequence>
<evidence type="ECO:0000313" key="2">
    <source>
        <dbReference type="EMBL" id="AJF70437.1"/>
    </source>
</evidence>
<dbReference type="HOGENOM" id="CLU_1460567_0_0_11"/>
<dbReference type="InterPro" id="IPR001845">
    <property type="entry name" value="HTH_ArsR_DNA-bd_dom"/>
</dbReference>
<evidence type="ECO:0000259" key="1">
    <source>
        <dbReference type="Pfam" id="PF01022"/>
    </source>
</evidence>
<keyword evidence="2" id="KW-0614">Plasmid</keyword>
<dbReference type="Gene3D" id="1.10.10.10">
    <property type="entry name" value="Winged helix-like DNA-binding domain superfamily/Winged helix DNA-binding domain"/>
    <property type="match status" value="1"/>
</dbReference>
<geneLocation type="plasmid" evidence="2 3">
    <name>pSVL1</name>
</geneLocation>
<dbReference type="KEGG" id="svt:SVTN_40415"/>
<evidence type="ECO:0000313" key="3">
    <source>
        <dbReference type="Proteomes" id="UP000031774"/>
    </source>
</evidence>
<dbReference type="Pfam" id="PF01022">
    <property type="entry name" value="HTH_5"/>
    <property type="match status" value="1"/>
</dbReference>
<dbReference type="GO" id="GO:0003700">
    <property type="term" value="F:DNA-binding transcription factor activity"/>
    <property type="evidence" value="ECO:0007669"/>
    <property type="project" value="InterPro"/>
</dbReference>
<protein>
    <recommendedName>
        <fullName evidence="1">HTH arsR-type domain-containing protein</fullName>
    </recommendedName>
</protein>
<accession>A0A0B5IIZ0</accession>
<organism evidence="2 3">
    <name type="scientific">Streptomyces vietnamensis</name>
    <dbReference type="NCBI Taxonomy" id="362257"/>
    <lineage>
        <taxon>Bacteria</taxon>
        <taxon>Bacillati</taxon>
        <taxon>Actinomycetota</taxon>
        <taxon>Actinomycetes</taxon>
        <taxon>Kitasatosporales</taxon>
        <taxon>Streptomycetaceae</taxon>
        <taxon>Streptomyces</taxon>
    </lineage>
</organism>
<name>A0A0B5IIZ0_9ACTN</name>
<dbReference type="Pfam" id="PF13455">
    <property type="entry name" value="MUG113"/>
    <property type="match status" value="1"/>
</dbReference>
<dbReference type="RefSeq" id="WP_041134906.1">
    <property type="nucleotide sequence ID" value="NZ_CP010408.1"/>
</dbReference>
<gene>
    <name evidence="2" type="ORF">SVTN_40415</name>
</gene>
<reference evidence="2 3" key="1">
    <citation type="submission" date="2014-12" db="EMBL/GenBank/DDBJ databases">
        <title>Complete genome sequence of Streptomyces vietnamensis strain GIMV4.0001, a genetic manipulable producer of the benzoisochromanequinone antibiotic granaticin.</title>
        <authorList>
            <person name="Deng M.R."/>
            <person name="Guo J."/>
            <person name="Ma L.Y."/>
            <person name="Feng G.D."/>
            <person name="Mo C.Y."/>
            <person name="Zhu H.H."/>
        </authorList>
    </citation>
    <scope>NUCLEOTIDE SEQUENCE [LARGE SCALE GENOMIC DNA]</scope>
    <source>
        <strain evidence="3">GIMV4.0001</strain>
        <plasmid evidence="2 3">pSVL1</plasmid>
    </source>
</reference>
<dbReference type="Proteomes" id="UP000031774">
    <property type="component" value="Plasmid pSVL1"/>
</dbReference>
<dbReference type="SUPFAM" id="SSF46785">
    <property type="entry name" value="Winged helix' DNA-binding domain"/>
    <property type="match status" value="1"/>
</dbReference>
<dbReference type="InterPro" id="IPR036388">
    <property type="entry name" value="WH-like_DNA-bd_sf"/>
</dbReference>
<feature type="domain" description="HTH arsR-type" evidence="1">
    <location>
        <begin position="128"/>
        <end position="170"/>
    </location>
</feature>
<proteinExistence type="predicted"/>
<dbReference type="AlphaFoldDB" id="A0A0B5IIZ0"/>
<dbReference type="EMBL" id="CP010408">
    <property type="protein sequence ID" value="AJF70437.1"/>
    <property type="molecule type" value="Genomic_DNA"/>
</dbReference>
<keyword evidence="3" id="KW-1185">Reference proteome</keyword>